<keyword evidence="2" id="KW-1185">Reference proteome</keyword>
<protein>
    <recommendedName>
        <fullName evidence="3">VWFA domain-containing protein</fullName>
    </recommendedName>
</protein>
<reference evidence="1 2" key="1">
    <citation type="journal article" date="2024" name="IMA Fungus">
        <title>IMA Genome - F19 : A genome assembly and annotation guide to empower mycologists, including annotated draft genome sequences of Ceratocystis pirilliformis, Diaporthe australafricana, Fusarium ophioides, Paecilomyces lecythidis, and Sporothrix stenoceras.</title>
        <authorList>
            <person name="Aylward J."/>
            <person name="Wilson A.M."/>
            <person name="Visagie C.M."/>
            <person name="Spraker J."/>
            <person name="Barnes I."/>
            <person name="Buitendag C."/>
            <person name="Ceriani C."/>
            <person name="Del Mar Angel L."/>
            <person name="du Plessis D."/>
            <person name="Fuchs T."/>
            <person name="Gasser K."/>
            <person name="Kramer D."/>
            <person name="Li W."/>
            <person name="Munsamy K."/>
            <person name="Piso A."/>
            <person name="Price J.L."/>
            <person name="Sonnekus B."/>
            <person name="Thomas C."/>
            <person name="van der Nest A."/>
            <person name="van Dijk A."/>
            <person name="van Heerden A."/>
            <person name="van Vuuren N."/>
            <person name="Yilmaz N."/>
            <person name="Duong T.A."/>
            <person name="van der Merwe N.A."/>
            <person name="Wingfield M.J."/>
            <person name="Wingfield B.D."/>
        </authorList>
    </citation>
    <scope>NUCLEOTIDE SEQUENCE [LARGE SCALE GENOMIC DNA]</scope>
    <source>
        <strain evidence="1 2">CMW 18167</strain>
    </source>
</reference>
<gene>
    <name evidence="1" type="ORF">Plec18167_000405</name>
</gene>
<evidence type="ECO:0000313" key="2">
    <source>
        <dbReference type="Proteomes" id="UP001583193"/>
    </source>
</evidence>
<dbReference type="SUPFAM" id="SSF53300">
    <property type="entry name" value="vWA-like"/>
    <property type="match status" value="1"/>
</dbReference>
<name>A0ABR3YGA0_9EURO</name>
<sequence>MARLRLASTDEIPPAYYSDDEAYSSQAIPITRVVDSQEHRTGSTIILLDASTSMDMIPPRPNYDGYLITGHFRYGQRKGKDISKGIVRRFVDAMSHHDNNTDGYQLVSFSTEAEYVGFINRHNFEWTWGSIEFVGTSRLMTGFQKAKDLHFQQYPESATYHPIYGWQAGPKTPMLRLLLIINGETNGIPELELELLDLPWVRITIFLMGANGCMRHHQLANELQRMSFFLSNLSFVDAQGNIPERFVTHELLKRHLGYNLSMAEFEALEKLPPPYAE</sequence>
<proteinExistence type="predicted"/>
<dbReference type="Proteomes" id="UP001583193">
    <property type="component" value="Unassembled WGS sequence"/>
</dbReference>
<dbReference type="InterPro" id="IPR036465">
    <property type="entry name" value="vWFA_dom_sf"/>
</dbReference>
<accession>A0ABR3YGA0</accession>
<dbReference type="EMBL" id="JAVDPF010000001">
    <property type="protein sequence ID" value="KAL1886474.1"/>
    <property type="molecule type" value="Genomic_DNA"/>
</dbReference>
<evidence type="ECO:0000313" key="1">
    <source>
        <dbReference type="EMBL" id="KAL1886474.1"/>
    </source>
</evidence>
<evidence type="ECO:0008006" key="3">
    <source>
        <dbReference type="Google" id="ProtNLM"/>
    </source>
</evidence>
<comment type="caution">
    <text evidence="1">The sequence shown here is derived from an EMBL/GenBank/DDBJ whole genome shotgun (WGS) entry which is preliminary data.</text>
</comment>
<organism evidence="1 2">
    <name type="scientific">Paecilomyces lecythidis</name>
    <dbReference type="NCBI Taxonomy" id="3004212"/>
    <lineage>
        <taxon>Eukaryota</taxon>
        <taxon>Fungi</taxon>
        <taxon>Dikarya</taxon>
        <taxon>Ascomycota</taxon>
        <taxon>Pezizomycotina</taxon>
        <taxon>Eurotiomycetes</taxon>
        <taxon>Eurotiomycetidae</taxon>
        <taxon>Eurotiales</taxon>
        <taxon>Thermoascaceae</taxon>
        <taxon>Paecilomyces</taxon>
    </lineage>
</organism>